<dbReference type="Proteomes" id="UP000177958">
    <property type="component" value="Unassembled WGS sequence"/>
</dbReference>
<evidence type="ECO:0000256" key="5">
    <source>
        <dbReference type="NCBIfam" id="TIGR01048"/>
    </source>
</evidence>
<dbReference type="AlphaFoldDB" id="A0A1F6DA88"/>
<dbReference type="PANTHER" id="PTHR43727:SF2">
    <property type="entry name" value="GROUP IV DECARBOXYLASE"/>
    <property type="match status" value="1"/>
</dbReference>
<comment type="cofactor">
    <cofactor evidence="1 6 8">
        <name>pyridoxal 5'-phosphate</name>
        <dbReference type="ChEBI" id="CHEBI:597326"/>
    </cofactor>
</comment>
<evidence type="ECO:0000256" key="1">
    <source>
        <dbReference type="ARBA" id="ARBA00001933"/>
    </source>
</evidence>
<evidence type="ECO:0000256" key="8">
    <source>
        <dbReference type="RuleBase" id="RU003738"/>
    </source>
</evidence>
<dbReference type="InterPro" id="IPR022653">
    <property type="entry name" value="De-COase2_pyr-phos_BS"/>
</dbReference>
<feature type="modified residue" description="N6-(pyridoxal phosphate)lysine" evidence="6">
    <location>
        <position position="51"/>
    </location>
</feature>
<organism evidence="11 12">
    <name type="scientific">Candidatus Kaiserbacteria bacterium RIFCSPHIGHO2_01_FULL_55_17</name>
    <dbReference type="NCBI Taxonomy" id="1798484"/>
    <lineage>
        <taxon>Bacteria</taxon>
        <taxon>Candidatus Kaiseribacteriota</taxon>
    </lineage>
</organism>
<evidence type="ECO:0000256" key="6">
    <source>
        <dbReference type="PIRSR" id="PIRSR600183-50"/>
    </source>
</evidence>
<dbReference type="CDD" id="cd06828">
    <property type="entry name" value="PLPDE_III_DapDC"/>
    <property type="match status" value="1"/>
</dbReference>
<evidence type="ECO:0000256" key="7">
    <source>
        <dbReference type="RuleBase" id="RU003737"/>
    </source>
</evidence>
<dbReference type="PRINTS" id="PR01181">
    <property type="entry name" value="DAPDCRBXLASE"/>
</dbReference>
<dbReference type="UniPathway" id="UPA00034">
    <property type="reaction ID" value="UER00027"/>
</dbReference>
<dbReference type="SUPFAM" id="SSF50621">
    <property type="entry name" value="Alanine racemase C-terminal domain-like"/>
    <property type="match status" value="1"/>
</dbReference>
<evidence type="ECO:0000313" key="11">
    <source>
        <dbReference type="EMBL" id="OGG58339.1"/>
    </source>
</evidence>
<evidence type="ECO:0000256" key="3">
    <source>
        <dbReference type="ARBA" id="ARBA00022898"/>
    </source>
</evidence>
<keyword evidence="2 8" id="KW-0210">Decarboxylase</keyword>
<dbReference type="InterPro" id="IPR002986">
    <property type="entry name" value="DAP_deCOOHase_LysA"/>
</dbReference>
<keyword evidence="8" id="KW-0028">Amino-acid biosynthesis</keyword>
<evidence type="ECO:0000313" key="12">
    <source>
        <dbReference type="Proteomes" id="UP000177958"/>
    </source>
</evidence>
<dbReference type="Gene3D" id="2.40.37.10">
    <property type="entry name" value="Lyase, Ornithine Decarboxylase, Chain A, domain 1"/>
    <property type="match status" value="1"/>
</dbReference>
<feature type="domain" description="Orn/DAP/Arg decarboxylase 2 N-terminal" evidence="10">
    <location>
        <begin position="29"/>
        <end position="269"/>
    </location>
</feature>
<protein>
    <recommendedName>
        <fullName evidence="5 8">Diaminopimelate decarboxylase</fullName>
        <ecNumber evidence="5 8">4.1.1.20</ecNumber>
    </recommendedName>
</protein>
<dbReference type="PANTHER" id="PTHR43727">
    <property type="entry name" value="DIAMINOPIMELATE DECARBOXYLASE"/>
    <property type="match status" value="1"/>
</dbReference>
<dbReference type="PRINTS" id="PR01179">
    <property type="entry name" value="ODADCRBXLASE"/>
</dbReference>
<dbReference type="GO" id="GO:0009089">
    <property type="term" value="P:lysine biosynthetic process via diaminopimelate"/>
    <property type="evidence" value="ECO:0007669"/>
    <property type="project" value="UniProtKB-UniRule"/>
</dbReference>
<dbReference type="InterPro" id="IPR000183">
    <property type="entry name" value="Orn/DAP/Arg_de-COase"/>
</dbReference>
<dbReference type="InterPro" id="IPR009006">
    <property type="entry name" value="Ala_racemase/Decarboxylase_C"/>
</dbReference>
<dbReference type="EC" id="4.1.1.20" evidence="5 8"/>
<comment type="caution">
    <text evidence="11">The sequence shown here is derived from an EMBL/GenBank/DDBJ whole genome shotgun (WGS) entry which is preliminary data.</text>
</comment>
<dbReference type="PROSITE" id="PS00878">
    <property type="entry name" value="ODR_DC_2_1"/>
    <property type="match status" value="1"/>
</dbReference>
<dbReference type="Pfam" id="PF00278">
    <property type="entry name" value="Orn_DAP_Arg_deC"/>
    <property type="match status" value="1"/>
</dbReference>
<comment type="catalytic activity">
    <reaction evidence="8">
        <text>meso-2,6-diaminopimelate + H(+) = L-lysine + CO2</text>
        <dbReference type="Rhea" id="RHEA:15101"/>
        <dbReference type="ChEBI" id="CHEBI:15378"/>
        <dbReference type="ChEBI" id="CHEBI:16526"/>
        <dbReference type="ChEBI" id="CHEBI:32551"/>
        <dbReference type="ChEBI" id="CHEBI:57791"/>
        <dbReference type="EC" id="4.1.1.20"/>
    </reaction>
</comment>
<sequence length="380" mass="42303">MKKFLVNDRAARVLVRRHGSPLYVYDAKTIRARCRELKKAFPFMRLYYACKANTNPEIVRLIAKMGFDIETTSPGEIAVARKAGVSVSRISYTCAAANEKELISIVQQGVGVHLDSLSQVEAIGRRFPGRDISVRLAHGVGVGHHAHVVTGGPESKFGIHVTHIPQLKKLALKYDLRITGLHQHIGSGGIFKPSVLLEAVDSLLEIATQFPHLEHVDFGGGFGIPYSPAEKRLPINELGRKMRARAKKFTREYGRVVEMSFEPGRYLVAEGGILLVSVTDIKRNPRKTFVDVDSGMGHLVRPIMYDSYHEIENVTHPRHRKERVTVAGLYCESGDVLAKNRLLPMPELGDILAIKNAGAYGYVMSSEYNLRPKPKEIVLH</sequence>
<comment type="pathway">
    <text evidence="8">Amino-acid biosynthesis; L-lysine biosynthesis via DAP pathway; L-lysine from DL-2,6-diaminopimelate: step 1/1.</text>
</comment>
<reference evidence="11 12" key="1">
    <citation type="journal article" date="2016" name="Nat. Commun.">
        <title>Thousands of microbial genomes shed light on interconnected biogeochemical processes in an aquifer system.</title>
        <authorList>
            <person name="Anantharaman K."/>
            <person name="Brown C.T."/>
            <person name="Hug L.A."/>
            <person name="Sharon I."/>
            <person name="Castelle C.J."/>
            <person name="Probst A.J."/>
            <person name="Thomas B.C."/>
            <person name="Singh A."/>
            <person name="Wilkins M.J."/>
            <person name="Karaoz U."/>
            <person name="Brodie E.L."/>
            <person name="Williams K.H."/>
            <person name="Hubbard S.S."/>
            <person name="Banfield J.F."/>
        </authorList>
    </citation>
    <scope>NUCLEOTIDE SEQUENCE [LARGE SCALE GENOMIC DNA]</scope>
</reference>
<keyword evidence="4 8" id="KW-0456">Lyase</keyword>
<accession>A0A1F6DA88</accession>
<keyword evidence="3 6" id="KW-0663">Pyridoxal phosphate</keyword>
<dbReference type="SUPFAM" id="SSF51419">
    <property type="entry name" value="PLP-binding barrel"/>
    <property type="match status" value="1"/>
</dbReference>
<evidence type="ECO:0000256" key="4">
    <source>
        <dbReference type="ARBA" id="ARBA00023239"/>
    </source>
</evidence>
<evidence type="ECO:0000259" key="10">
    <source>
        <dbReference type="Pfam" id="PF02784"/>
    </source>
</evidence>
<dbReference type="Pfam" id="PF02784">
    <property type="entry name" value="Orn_Arg_deC_N"/>
    <property type="match status" value="1"/>
</dbReference>
<dbReference type="InterPro" id="IPR022643">
    <property type="entry name" value="De-COase2_C"/>
</dbReference>
<gene>
    <name evidence="11" type="ORF">A2853_00265</name>
</gene>
<dbReference type="InterPro" id="IPR029066">
    <property type="entry name" value="PLP-binding_barrel"/>
</dbReference>
<dbReference type="NCBIfam" id="TIGR01048">
    <property type="entry name" value="lysA"/>
    <property type="match status" value="1"/>
</dbReference>
<evidence type="ECO:0000259" key="9">
    <source>
        <dbReference type="Pfam" id="PF00278"/>
    </source>
</evidence>
<dbReference type="InterPro" id="IPR022644">
    <property type="entry name" value="De-COase2_N"/>
</dbReference>
<feature type="active site" description="Proton donor" evidence="6">
    <location>
        <position position="331"/>
    </location>
</feature>
<name>A0A1F6DA88_9BACT</name>
<comment type="similarity">
    <text evidence="7">Belongs to the Orn/Lys/Arg decarboxylase class-II family.</text>
</comment>
<dbReference type="GO" id="GO:0008836">
    <property type="term" value="F:diaminopimelate decarboxylase activity"/>
    <property type="evidence" value="ECO:0007669"/>
    <property type="project" value="UniProtKB-UniRule"/>
</dbReference>
<evidence type="ECO:0000256" key="2">
    <source>
        <dbReference type="ARBA" id="ARBA00022793"/>
    </source>
</evidence>
<dbReference type="Gene3D" id="3.20.20.10">
    <property type="entry name" value="Alanine racemase"/>
    <property type="match status" value="1"/>
</dbReference>
<proteinExistence type="inferred from homology"/>
<keyword evidence="8" id="KW-0457">Lysine biosynthesis</keyword>
<feature type="domain" description="Orn/DAP/Arg decarboxylase 2 C-terminal" evidence="9">
    <location>
        <begin position="23"/>
        <end position="358"/>
    </location>
</feature>
<dbReference type="EMBL" id="MFKX01000004">
    <property type="protein sequence ID" value="OGG58339.1"/>
    <property type="molecule type" value="Genomic_DNA"/>
</dbReference>